<sequence>SDLKDDTDPEESKLQLLIVLEKQIMPSRKALPPAVTIVDAAEMILNLN</sequence>
<name>A0AAD9J5X4_9ANNE</name>
<evidence type="ECO:0000313" key="2">
    <source>
        <dbReference type="Proteomes" id="UP001208570"/>
    </source>
</evidence>
<evidence type="ECO:0000313" key="1">
    <source>
        <dbReference type="EMBL" id="KAK2146460.1"/>
    </source>
</evidence>
<proteinExistence type="predicted"/>
<gene>
    <name evidence="1" type="ORF">LSH36_606g03023</name>
</gene>
<dbReference type="Proteomes" id="UP001208570">
    <property type="component" value="Unassembled WGS sequence"/>
</dbReference>
<organism evidence="1 2">
    <name type="scientific">Paralvinella palmiformis</name>
    <dbReference type="NCBI Taxonomy" id="53620"/>
    <lineage>
        <taxon>Eukaryota</taxon>
        <taxon>Metazoa</taxon>
        <taxon>Spiralia</taxon>
        <taxon>Lophotrochozoa</taxon>
        <taxon>Annelida</taxon>
        <taxon>Polychaeta</taxon>
        <taxon>Sedentaria</taxon>
        <taxon>Canalipalpata</taxon>
        <taxon>Terebellida</taxon>
        <taxon>Terebelliformia</taxon>
        <taxon>Alvinellidae</taxon>
        <taxon>Paralvinella</taxon>
    </lineage>
</organism>
<dbReference type="EMBL" id="JAODUP010000606">
    <property type="protein sequence ID" value="KAK2146460.1"/>
    <property type="molecule type" value="Genomic_DNA"/>
</dbReference>
<comment type="caution">
    <text evidence="1">The sequence shown here is derived from an EMBL/GenBank/DDBJ whole genome shotgun (WGS) entry which is preliminary data.</text>
</comment>
<feature type="non-terminal residue" evidence="1">
    <location>
        <position position="1"/>
    </location>
</feature>
<keyword evidence="2" id="KW-1185">Reference proteome</keyword>
<dbReference type="AlphaFoldDB" id="A0AAD9J5X4"/>
<accession>A0AAD9J5X4</accession>
<protein>
    <submittedName>
        <fullName evidence="1">Uncharacterized protein</fullName>
    </submittedName>
</protein>
<reference evidence="1" key="1">
    <citation type="journal article" date="2023" name="Mol. Biol. Evol.">
        <title>Third-Generation Sequencing Reveals the Adaptive Role of the Epigenome in Three Deep-Sea Polychaetes.</title>
        <authorList>
            <person name="Perez M."/>
            <person name="Aroh O."/>
            <person name="Sun Y."/>
            <person name="Lan Y."/>
            <person name="Juniper S.K."/>
            <person name="Young C.R."/>
            <person name="Angers B."/>
            <person name="Qian P.Y."/>
        </authorList>
    </citation>
    <scope>NUCLEOTIDE SEQUENCE</scope>
    <source>
        <strain evidence="1">P08H-3</strain>
    </source>
</reference>